<comment type="caution">
    <text evidence="2">The sequence shown here is derived from an EMBL/GenBank/DDBJ whole genome shotgun (WGS) entry which is preliminary data.</text>
</comment>
<dbReference type="AlphaFoldDB" id="A0A1F5SCE3"/>
<protein>
    <submittedName>
        <fullName evidence="2">UDP-N-acetyl-D-glucosamine 2-epimerase, UDP-hydrolysing</fullName>
    </submittedName>
</protein>
<dbReference type="GO" id="GO:0004553">
    <property type="term" value="F:hydrolase activity, hydrolyzing O-glycosyl compounds"/>
    <property type="evidence" value="ECO:0007669"/>
    <property type="project" value="InterPro"/>
</dbReference>
<sequence>MLNKIKKIAYVTGSRADFGLMTPVLKAIKCSKKLRLKLYATGEHLLTEFGATIKQVQREFADVSRIEATFKQDDRAGMAGFAAEFLPKLTAALKEDQPDFMLTLGDRAEMLCVATACLYLGIPTGHIHGGEKTFTVDELARHAITKLSSLHFPATPESAQRIIKMGEEPRRVKVVGAPAMDVILKEKLSDRPELFQQLGLKPEKKVILLTLHPLPEEWQRADRQIKASLAAVKSFGLEVAVIYPHADPGGRKMIKQINREKNNQHFHIFSSLPHRQFLALARQAAVWVGNSSAAMIESAAFKVPVVNVGQRQTGRQRGANVIDANYNRKTIVRAIEKSLYDREYLRKLKKTTNPWGDGRAGLRIVKVLERLENSEKLLKKQITY</sequence>
<dbReference type="GO" id="GO:0006047">
    <property type="term" value="P:UDP-N-acetylglucosamine metabolic process"/>
    <property type="evidence" value="ECO:0007669"/>
    <property type="project" value="InterPro"/>
</dbReference>
<dbReference type="PANTHER" id="PTHR43174:SF3">
    <property type="entry name" value="UDP-N-ACETYLGLUCOSAMINE 2-EPIMERASE"/>
    <property type="match status" value="1"/>
</dbReference>
<proteinExistence type="predicted"/>
<dbReference type="PANTHER" id="PTHR43174">
    <property type="entry name" value="UDP-N-ACETYLGLUCOSAMINE 2-EPIMERASE"/>
    <property type="match status" value="1"/>
</dbReference>
<reference evidence="2 3" key="1">
    <citation type="journal article" date="2016" name="Nat. Commun.">
        <title>Thousands of microbial genomes shed light on interconnected biogeochemical processes in an aquifer system.</title>
        <authorList>
            <person name="Anantharaman K."/>
            <person name="Brown C.T."/>
            <person name="Hug L.A."/>
            <person name="Sharon I."/>
            <person name="Castelle C.J."/>
            <person name="Probst A.J."/>
            <person name="Thomas B.C."/>
            <person name="Singh A."/>
            <person name="Wilkins M.J."/>
            <person name="Karaoz U."/>
            <person name="Brodie E.L."/>
            <person name="Williams K.H."/>
            <person name="Hubbard S.S."/>
            <person name="Banfield J.F."/>
        </authorList>
    </citation>
    <scope>NUCLEOTIDE SEQUENCE [LARGE SCALE GENOMIC DNA]</scope>
</reference>
<dbReference type="Gene3D" id="3.40.50.2000">
    <property type="entry name" value="Glycogen Phosphorylase B"/>
    <property type="match status" value="2"/>
</dbReference>
<organism evidence="2 3">
    <name type="scientific">Candidatus Falkowbacteria bacterium RIFCSPLOWO2_02_FULL_45_21</name>
    <dbReference type="NCBI Taxonomy" id="1797989"/>
    <lineage>
        <taxon>Bacteria</taxon>
        <taxon>Candidatus Falkowiibacteriota</taxon>
    </lineage>
</organism>
<evidence type="ECO:0000313" key="2">
    <source>
        <dbReference type="EMBL" id="OGF24380.1"/>
    </source>
</evidence>
<dbReference type="InterPro" id="IPR020004">
    <property type="entry name" value="UDP-GlcNAc_Epase"/>
</dbReference>
<dbReference type="Pfam" id="PF02350">
    <property type="entry name" value="Epimerase_2"/>
    <property type="match status" value="1"/>
</dbReference>
<evidence type="ECO:0000313" key="3">
    <source>
        <dbReference type="Proteomes" id="UP000178783"/>
    </source>
</evidence>
<dbReference type="SUPFAM" id="SSF53756">
    <property type="entry name" value="UDP-Glycosyltransferase/glycogen phosphorylase"/>
    <property type="match status" value="1"/>
</dbReference>
<dbReference type="EMBL" id="MFFW01000022">
    <property type="protein sequence ID" value="OGF24380.1"/>
    <property type="molecule type" value="Genomic_DNA"/>
</dbReference>
<dbReference type="STRING" id="1797989.A3H66_01675"/>
<dbReference type="NCBIfam" id="TIGR03568">
    <property type="entry name" value="NeuC_NnaA"/>
    <property type="match status" value="1"/>
</dbReference>
<dbReference type="InterPro" id="IPR029767">
    <property type="entry name" value="WecB-like"/>
</dbReference>
<accession>A0A1F5SCE3</accession>
<dbReference type="InterPro" id="IPR003331">
    <property type="entry name" value="UDP_GlcNAc_Epimerase_2_dom"/>
</dbReference>
<gene>
    <name evidence="2" type="ORF">A3H66_01675</name>
</gene>
<name>A0A1F5SCE3_9BACT</name>
<evidence type="ECO:0000259" key="1">
    <source>
        <dbReference type="Pfam" id="PF02350"/>
    </source>
</evidence>
<dbReference type="Proteomes" id="UP000178783">
    <property type="component" value="Unassembled WGS sequence"/>
</dbReference>
<feature type="domain" description="UDP-N-acetylglucosamine 2-epimerase" evidence="1">
    <location>
        <begin position="27"/>
        <end position="369"/>
    </location>
</feature>
<dbReference type="CDD" id="cd03786">
    <property type="entry name" value="GTB_UDP-GlcNAc_2-Epimerase"/>
    <property type="match status" value="1"/>
</dbReference>